<keyword evidence="1" id="KW-0479">Metal-binding</keyword>
<organism evidence="1 2">
    <name type="scientific">Paenibacillus agilis</name>
    <dbReference type="NCBI Taxonomy" id="3020863"/>
    <lineage>
        <taxon>Bacteria</taxon>
        <taxon>Bacillati</taxon>
        <taxon>Bacillota</taxon>
        <taxon>Bacilli</taxon>
        <taxon>Bacillales</taxon>
        <taxon>Paenibacillaceae</taxon>
        <taxon>Paenibacillus</taxon>
    </lineage>
</organism>
<dbReference type="AlphaFoldDB" id="A0A559IEA1"/>
<keyword evidence="1" id="KW-0862">Zinc</keyword>
<dbReference type="Proteomes" id="UP000318102">
    <property type="component" value="Unassembled WGS sequence"/>
</dbReference>
<sequence length="65" mass="7384">MKAEVRRERVKLLMEIDRIQQPCDGCRTRAHFNNLKDATGLSHACKACPVGKKLSQYGNKLLKLT</sequence>
<comment type="caution">
    <text evidence="1">The sequence shown here is derived from an EMBL/GenBank/DDBJ whole genome shotgun (WGS) entry which is preliminary data.</text>
</comment>
<gene>
    <name evidence="1" type="ORF">FPZ44_23870</name>
</gene>
<keyword evidence="1" id="KW-0863">Zinc-finger</keyword>
<proteinExistence type="predicted"/>
<name>A0A559IEA1_9BACL</name>
<accession>A0A559IEA1</accession>
<dbReference type="OrthoDB" id="2624150at2"/>
<dbReference type="Pfam" id="PF10782">
    <property type="entry name" value="zf-C2HCIx2C"/>
    <property type="match status" value="1"/>
</dbReference>
<evidence type="ECO:0000313" key="1">
    <source>
        <dbReference type="EMBL" id="TVX85989.1"/>
    </source>
</evidence>
<dbReference type="RefSeq" id="WP_144994721.1">
    <property type="nucleotide sequence ID" value="NZ_VNJK01000006.1"/>
</dbReference>
<reference evidence="1 2" key="1">
    <citation type="submission" date="2019-07" db="EMBL/GenBank/DDBJ databases">
        <authorList>
            <person name="Kim J."/>
        </authorList>
    </citation>
    <scope>NUCLEOTIDE SEQUENCE [LARGE SCALE GENOMIC DNA]</scope>
    <source>
        <strain evidence="1 2">N4</strain>
    </source>
</reference>
<protein>
    <submittedName>
        <fullName evidence="1">Zinc-finger domain-containing protein</fullName>
    </submittedName>
</protein>
<dbReference type="EMBL" id="VNJK01000006">
    <property type="protein sequence ID" value="TVX85989.1"/>
    <property type="molecule type" value="Genomic_DNA"/>
</dbReference>
<dbReference type="InterPro" id="IPR019718">
    <property type="entry name" value="DUF2602"/>
</dbReference>
<keyword evidence="2" id="KW-1185">Reference proteome</keyword>
<dbReference type="GO" id="GO:0008270">
    <property type="term" value="F:zinc ion binding"/>
    <property type="evidence" value="ECO:0007669"/>
    <property type="project" value="UniProtKB-KW"/>
</dbReference>
<evidence type="ECO:0000313" key="2">
    <source>
        <dbReference type="Proteomes" id="UP000318102"/>
    </source>
</evidence>